<evidence type="ECO:0000256" key="2">
    <source>
        <dbReference type="SAM" id="Phobius"/>
    </source>
</evidence>
<sequence>MEDVNEINECISLEEIPRSDSHASVPSPSVDCPSTVTEDADVGDSQDEVQQEGNAPDDPQEEAEENSPLEQESPSVNLPQELDPSEDGEDAKPGESVSTPPVQPRVIAVTPQLGDASPDVKGDLDSGVKIDDEDGSFDKATPEKPARTPSLVSCEGPASSRSTSPDQYEPTKPALRKGGSSQPPKFKNEVEPMDYQRQPAPAGYNRAVHSVQCKAMIIIMTTSIIAVILVVGFIILSGSGDDGEAKTMTGHKSPASLDGVFSITNRLYKVSYADNSSIDYQRFSQEFISTVNATFQNSERFQDFYEKTTVDGIRQSNISISEIARPVLDFTLFLMIQDSDLLGQDRLATDAPGVTGQSLVSHQPTSENDPTLIDDIIDYLVNVTASSDFGNFTGIMILM</sequence>
<dbReference type="Proteomes" id="UP000694845">
    <property type="component" value="Unplaced"/>
</dbReference>
<dbReference type="KEGG" id="aplc:110978326"/>
<keyword evidence="2" id="KW-0472">Membrane</keyword>
<proteinExistence type="predicted"/>
<feature type="compositionally biased region" description="Polar residues" evidence="1">
    <location>
        <begin position="22"/>
        <end position="37"/>
    </location>
</feature>
<dbReference type="RefSeq" id="XP_022088932.1">
    <property type="nucleotide sequence ID" value="XM_022233240.1"/>
</dbReference>
<protein>
    <submittedName>
        <fullName evidence="4">Uncharacterized protein LOC110978326</fullName>
    </submittedName>
</protein>
<feature type="compositionally biased region" description="Acidic residues" evidence="1">
    <location>
        <begin position="58"/>
        <end position="67"/>
    </location>
</feature>
<dbReference type="OMA" id="EFNITNM"/>
<dbReference type="GeneID" id="110978326"/>
<dbReference type="OrthoDB" id="10484213at2759"/>
<feature type="compositionally biased region" description="Basic and acidic residues" evidence="1">
    <location>
        <begin position="118"/>
        <end position="146"/>
    </location>
</feature>
<evidence type="ECO:0000256" key="1">
    <source>
        <dbReference type="SAM" id="MobiDB-lite"/>
    </source>
</evidence>
<reference evidence="4" key="1">
    <citation type="submission" date="2025-08" db="UniProtKB">
        <authorList>
            <consortium name="RefSeq"/>
        </authorList>
    </citation>
    <scope>IDENTIFICATION</scope>
</reference>
<keyword evidence="2" id="KW-1133">Transmembrane helix</keyword>
<evidence type="ECO:0000313" key="4">
    <source>
        <dbReference type="RefSeq" id="XP_022088932.1"/>
    </source>
</evidence>
<feature type="compositionally biased region" description="Polar residues" evidence="1">
    <location>
        <begin position="68"/>
        <end position="78"/>
    </location>
</feature>
<organism evidence="3 4">
    <name type="scientific">Acanthaster planci</name>
    <name type="common">Crown-of-thorns starfish</name>
    <dbReference type="NCBI Taxonomy" id="133434"/>
    <lineage>
        <taxon>Eukaryota</taxon>
        <taxon>Metazoa</taxon>
        <taxon>Echinodermata</taxon>
        <taxon>Eleutherozoa</taxon>
        <taxon>Asterozoa</taxon>
        <taxon>Asteroidea</taxon>
        <taxon>Valvatacea</taxon>
        <taxon>Valvatida</taxon>
        <taxon>Acanthasteridae</taxon>
        <taxon>Acanthaster</taxon>
    </lineage>
</organism>
<keyword evidence="3" id="KW-1185">Reference proteome</keyword>
<dbReference type="Gene3D" id="3.30.70.960">
    <property type="entry name" value="SEA domain"/>
    <property type="match status" value="1"/>
</dbReference>
<dbReference type="AlphaFoldDB" id="A0A8B7Y8Q6"/>
<dbReference type="SUPFAM" id="SSF82671">
    <property type="entry name" value="SEA domain"/>
    <property type="match status" value="1"/>
</dbReference>
<keyword evidence="2" id="KW-0812">Transmembrane</keyword>
<feature type="compositionally biased region" description="Acidic residues" evidence="1">
    <location>
        <begin position="38"/>
        <end position="50"/>
    </location>
</feature>
<gene>
    <name evidence="4" type="primary">LOC110978326</name>
</gene>
<feature type="region of interest" description="Disordered" evidence="1">
    <location>
        <begin position="1"/>
        <end position="188"/>
    </location>
</feature>
<feature type="transmembrane region" description="Helical" evidence="2">
    <location>
        <begin position="215"/>
        <end position="236"/>
    </location>
</feature>
<dbReference type="InterPro" id="IPR036364">
    <property type="entry name" value="SEA_dom_sf"/>
</dbReference>
<name>A0A8B7Y8Q6_ACAPL</name>
<evidence type="ECO:0000313" key="3">
    <source>
        <dbReference type="Proteomes" id="UP000694845"/>
    </source>
</evidence>
<accession>A0A8B7Y8Q6</accession>